<gene>
    <name evidence="2" type="ORF">B0T24DRAFT_590970</name>
</gene>
<sequence length="170" mass="18155">MDLPSAAASVAGLVGLTAQIATSIKQLHDFWSLVADALVSLRETRIAVLSLANSTAALEERIATEAQKITASILESCSTISLVGAMAPSIQTTVSSAIETAMRSHLPQKPSSGRDTEITRPGNTRKESPAYFDQAVQHPVLAVRGPNNPQQSTSEDWVLPLEDVLQMPFF</sequence>
<accession>A0AAE0NFC6</accession>
<evidence type="ECO:0008006" key="4">
    <source>
        <dbReference type="Google" id="ProtNLM"/>
    </source>
</evidence>
<name>A0AAE0NFC6_9PEZI</name>
<dbReference type="EMBL" id="JAULSN010000002">
    <property type="protein sequence ID" value="KAK3380506.1"/>
    <property type="molecule type" value="Genomic_DNA"/>
</dbReference>
<organism evidence="2 3">
    <name type="scientific">Lasiosphaeria ovina</name>
    <dbReference type="NCBI Taxonomy" id="92902"/>
    <lineage>
        <taxon>Eukaryota</taxon>
        <taxon>Fungi</taxon>
        <taxon>Dikarya</taxon>
        <taxon>Ascomycota</taxon>
        <taxon>Pezizomycotina</taxon>
        <taxon>Sordariomycetes</taxon>
        <taxon>Sordariomycetidae</taxon>
        <taxon>Sordariales</taxon>
        <taxon>Lasiosphaeriaceae</taxon>
        <taxon>Lasiosphaeria</taxon>
    </lineage>
</organism>
<protein>
    <recommendedName>
        <fullName evidence="4">Fungal N-terminal domain-containing protein</fullName>
    </recommendedName>
</protein>
<reference evidence="2" key="1">
    <citation type="journal article" date="2023" name="Mol. Phylogenet. Evol.">
        <title>Genome-scale phylogeny and comparative genomics of the fungal order Sordariales.</title>
        <authorList>
            <person name="Hensen N."/>
            <person name="Bonometti L."/>
            <person name="Westerberg I."/>
            <person name="Brannstrom I.O."/>
            <person name="Guillou S."/>
            <person name="Cros-Aarteil S."/>
            <person name="Calhoun S."/>
            <person name="Haridas S."/>
            <person name="Kuo A."/>
            <person name="Mondo S."/>
            <person name="Pangilinan J."/>
            <person name="Riley R."/>
            <person name="LaButti K."/>
            <person name="Andreopoulos B."/>
            <person name="Lipzen A."/>
            <person name="Chen C."/>
            <person name="Yan M."/>
            <person name="Daum C."/>
            <person name="Ng V."/>
            <person name="Clum A."/>
            <person name="Steindorff A."/>
            <person name="Ohm R.A."/>
            <person name="Martin F."/>
            <person name="Silar P."/>
            <person name="Natvig D.O."/>
            <person name="Lalanne C."/>
            <person name="Gautier V."/>
            <person name="Ament-Velasquez S.L."/>
            <person name="Kruys A."/>
            <person name="Hutchinson M.I."/>
            <person name="Powell A.J."/>
            <person name="Barry K."/>
            <person name="Miller A.N."/>
            <person name="Grigoriev I.V."/>
            <person name="Debuchy R."/>
            <person name="Gladieux P."/>
            <person name="Hiltunen Thoren M."/>
            <person name="Johannesson H."/>
        </authorList>
    </citation>
    <scope>NUCLEOTIDE SEQUENCE</scope>
    <source>
        <strain evidence="2">CBS 958.72</strain>
    </source>
</reference>
<proteinExistence type="predicted"/>
<evidence type="ECO:0000313" key="3">
    <source>
        <dbReference type="Proteomes" id="UP001287356"/>
    </source>
</evidence>
<evidence type="ECO:0000256" key="1">
    <source>
        <dbReference type="SAM" id="MobiDB-lite"/>
    </source>
</evidence>
<evidence type="ECO:0000313" key="2">
    <source>
        <dbReference type="EMBL" id="KAK3380506.1"/>
    </source>
</evidence>
<dbReference type="Proteomes" id="UP001287356">
    <property type="component" value="Unassembled WGS sequence"/>
</dbReference>
<feature type="compositionally biased region" description="Basic and acidic residues" evidence="1">
    <location>
        <begin position="112"/>
        <end position="128"/>
    </location>
</feature>
<keyword evidence="3" id="KW-1185">Reference proteome</keyword>
<dbReference type="AlphaFoldDB" id="A0AAE0NFC6"/>
<reference evidence="2" key="2">
    <citation type="submission" date="2023-06" db="EMBL/GenBank/DDBJ databases">
        <authorList>
            <consortium name="Lawrence Berkeley National Laboratory"/>
            <person name="Haridas S."/>
            <person name="Hensen N."/>
            <person name="Bonometti L."/>
            <person name="Westerberg I."/>
            <person name="Brannstrom I.O."/>
            <person name="Guillou S."/>
            <person name="Cros-Aarteil S."/>
            <person name="Calhoun S."/>
            <person name="Kuo A."/>
            <person name="Mondo S."/>
            <person name="Pangilinan J."/>
            <person name="Riley R."/>
            <person name="Labutti K."/>
            <person name="Andreopoulos B."/>
            <person name="Lipzen A."/>
            <person name="Chen C."/>
            <person name="Yanf M."/>
            <person name="Daum C."/>
            <person name="Ng V."/>
            <person name="Clum A."/>
            <person name="Steindorff A."/>
            <person name="Ohm R."/>
            <person name="Martin F."/>
            <person name="Silar P."/>
            <person name="Natvig D."/>
            <person name="Lalanne C."/>
            <person name="Gautier V."/>
            <person name="Ament-Velasquez S.L."/>
            <person name="Kruys A."/>
            <person name="Hutchinson M.I."/>
            <person name="Powell A.J."/>
            <person name="Barry K."/>
            <person name="Miller A.N."/>
            <person name="Grigoriev I.V."/>
            <person name="Debuchy R."/>
            <person name="Gladieux P."/>
            <person name="Thoren M.H."/>
            <person name="Johannesson H."/>
        </authorList>
    </citation>
    <scope>NUCLEOTIDE SEQUENCE</scope>
    <source>
        <strain evidence="2">CBS 958.72</strain>
    </source>
</reference>
<feature type="region of interest" description="Disordered" evidence="1">
    <location>
        <begin position="103"/>
        <end position="130"/>
    </location>
</feature>
<comment type="caution">
    <text evidence="2">The sequence shown here is derived from an EMBL/GenBank/DDBJ whole genome shotgun (WGS) entry which is preliminary data.</text>
</comment>